<dbReference type="RefSeq" id="WP_097076125.1">
    <property type="nucleotide sequence ID" value="NZ_OBMR01000005.1"/>
</dbReference>
<name>A0A285S305_9FIRM</name>
<feature type="region of interest" description="Disordered" evidence="1">
    <location>
        <begin position="53"/>
        <end position="93"/>
    </location>
</feature>
<evidence type="ECO:0000256" key="2">
    <source>
        <dbReference type="SAM" id="Phobius"/>
    </source>
</evidence>
<dbReference type="InterPro" id="IPR041033">
    <property type="entry name" value="SpaA_PFL_dom_1"/>
</dbReference>
<feature type="signal peptide" evidence="3">
    <location>
        <begin position="1"/>
        <end position="20"/>
    </location>
</feature>
<feature type="chain" id="PRO_5039245088" evidence="3">
    <location>
        <begin position="21"/>
        <end position="1656"/>
    </location>
</feature>
<feature type="domain" description="SpaA-like prealbumin fold" evidence="4">
    <location>
        <begin position="1325"/>
        <end position="1401"/>
    </location>
</feature>
<gene>
    <name evidence="5" type="ORF">SAMN02910411_1658</name>
</gene>
<feature type="transmembrane region" description="Helical" evidence="2">
    <location>
        <begin position="1626"/>
        <end position="1648"/>
    </location>
</feature>
<dbReference type="Gene3D" id="2.60.40.10">
    <property type="entry name" value="Immunoglobulins"/>
    <property type="match status" value="2"/>
</dbReference>
<keyword evidence="2" id="KW-1133">Transmembrane helix</keyword>
<dbReference type="Proteomes" id="UP000219563">
    <property type="component" value="Unassembled WGS sequence"/>
</dbReference>
<evidence type="ECO:0000313" key="6">
    <source>
        <dbReference type="Proteomes" id="UP000219563"/>
    </source>
</evidence>
<reference evidence="5 6" key="1">
    <citation type="submission" date="2017-08" db="EMBL/GenBank/DDBJ databases">
        <authorList>
            <person name="de Groot N.N."/>
        </authorList>
    </citation>
    <scope>NUCLEOTIDE SEQUENCE [LARGE SCALE GENOMIC DNA]</scope>
    <source>
        <strain evidence="5 6">DSM 9787</strain>
    </source>
</reference>
<evidence type="ECO:0000259" key="4">
    <source>
        <dbReference type="Pfam" id="PF17802"/>
    </source>
</evidence>
<keyword evidence="5" id="KW-0176">Collagen</keyword>
<evidence type="ECO:0000313" key="5">
    <source>
        <dbReference type="EMBL" id="SOC01334.1"/>
    </source>
</evidence>
<dbReference type="Gene3D" id="2.60.40.740">
    <property type="match status" value="2"/>
</dbReference>
<dbReference type="Pfam" id="PF17802">
    <property type="entry name" value="SpaA"/>
    <property type="match status" value="2"/>
</dbReference>
<dbReference type="SUPFAM" id="SSF49401">
    <property type="entry name" value="Bacterial adhesins"/>
    <property type="match status" value="2"/>
</dbReference>
<feature type="compositionally biased region" description="Low complexity" evidence="1">
    <location>
        <begin position="83"/>
        <end position="93"/>
    </location>
</feature>
<organism evidence="5 6">
    <name type="scientific">Pseudobutyrivibrio ruminis DSM 9787</name>
    <dbReference type="NCBI Taxonomy" id="1123011"/>
    <lineage>
        <taxon>Bacteria</taxon>
        <taxon>Bacillati</taxon>
        <taxon>Bacillota</taxon>
        <taxon>Clostridia</taxon>
        <taxon>Lachnospirales</taxon>
        <taxon>Lachnospiraceae</taxon>
        <taxon>Pseudobutyrivibrio</taxon>
    </lineage>
</organism>
<feature type="compositionally biased region" description="Basic and acidic residues" evidence="1">
    <location>
        <begin position="54"/>
        <end position="68"/>
    </location>
</feature>
<dbReference type="EMBL" id="OBMR01000005">
    <property type="protein sequence ID" value="SOC01334.1"/>
    <property type="molecule type" value="Genomic_DNA"/>
</dbReference>
<protein>
    <submittedName>
        <fullName evidence="5">Collagen binding domain-containing protein</fullName>
    </submittedName>
</protein>
<feature type="domain" description="SpaA-like prealbumin fold" evidence="4">
    <location>
        <begin position="1132"/>
        <end position="1206"/>
    </location>
</feature>
<keyword evidence="2" id="KW-0472">Membrane</keyword>
<keyword evidence="3" id="KW-0732">Signal</keyword>
<accession>A0A285S305</accession>
<feature type="compositionally biased region" description="Acidic residues" evidence="1">
    <location>
        <begin position="69"/>
        <end position="82"/>
    </location>
</feature>
<dbReference type="InterPro" id="IPR013783">
    <property type="entry name" value="Ig-like_fold"/>
</dbReference>
<proteinExistence type="predicted"/>
<sequence length="1656" mass="180309">MKKKIMAAVLGFAIIFSTFSSDLVSQAEGIDEILEETVEEQTQLETPETEIITEEQKKEEVPINKEEEKEAEEPVVTEDVEQPETSVSTVTEEITPEEVVSEETEAEEVAFSQSRDVDGVRISMTAAAGVLPKDSHFEAVAITGKSNISKIEDAVEKNLADTKSVVEVKAFDITIYDVNGNEVQPDTSKGNVQVTFNNIDTAEVKADANKDMEVFHIADSMQSAESVDSSVGDGKVSFEAEHFSTYAIVDITDETNPTTVGDFEISVEIQVDGKIISDNTSIEISKAKTFNATYSFSNLIINTDDSESLKKDHSYKLAEIDISEINLDAETADVKDLQSGEILGTISIVPNEANTKAEVRFNLTTSYEGIVNGSFGLSFELDPQDENAKQEIVLPDGKTYTFEISEFKKEPPTISLTGSKKDDSTASWTATIKNSSRPESYTGGYKYVAELSKDETVNESSVQVEGATPLYIKIEGTNLIVEFKTPNYTADGITTITYDSTVNFGLTNGIVNGNKTTIGSTINETPKLVDSNGDDIVTGNDASISFETKVKEWLKKESVGTIDSNGVIEWKITVSNNGYDIKNVTLYDLFGGDGANMTLAGDVKVNGSTVSVTNGTSSDNYSWKVDLENPNSDGQWIITYKSQIANYQTGYLKKNHTSNPKNDAWITYDYNFGDGEGTFTGPTVKAESSINLKAGIQITGKSYDPATHELTWEVAVNQEYQDITSVTVTDIIPANQEYVTGSIGDISIYTVGGNIESTLTSNDVNLNTSGNDVILDFADKLQDKKAVFQMKTKLVDGQRDVWTTNNNGTAFSNKVSLIAVENSEPQTDEAKITYTSDVLQVAISNYNYNNHTVDCEIIVDANKMDMKNVVLTNQLKYDNYELEVLEETGVTVNGTKVKTTNDSNGNIVVNLGDIAAGDDALKKVKFTAKVVSDKYQTVNNGSFTINDTATLVSEDILKTNDKKVEVTSNNIAINNSVLSKTGKGDKSTGNVTYTVYINKARNQLPEGFTVRDTIGSSLELDSLSVQLYECTISDADGQVTDENLVDASNYAKKVSSNGANTVLDVTLPQTDKVYKLTYNASVVDTKLTDCSNSIEIITIGYESASAKVDVKSQFNVGAEFTSALYLTVTANNKAGEPLSGVEYSVIDPDSNSEVLHLITKDNGVAKAVTVKLTAGKKYTIKEVVGPDGYESASDKETQEFVAGKSNEQIIPFEYEKLSITIDIYSRENSEDGELLAGSKMKLIKDGTDTITWNSKDINPKNVKVYLDSEYVLSEEAPTGYNSGSNIRFTVVKDENDKLQVQVVSGDSGVPVDTINMVSISKNRTNIVFSKVSTGQGNELVGAQLKIIEVTSNDEMASWVSDGIAEKISLPEGTYSLIENQAPLGYRKAESIKFRVTTDLKLEIFDEENSDYVTAENAKITMYDDYDADKTATVTISPDTLGMDPSMFSAMKFVLYRFNKDTNKLERVEPSEINPETNEYIYNMNYQDEYVLKPEGEIEGYNSVNPISMKVIGETILEDGTSESIIQTKNKDGIFNDSSLSTIGKIVTPQRKPVPAIASTQPSTGSTDVGFSAGATYTANNYYGSSKTTVDGVDGLTLKENDIAMGTDLSDDSQNTSAPRLAKTGGFVGTLFGYLTAVALILVGLYLTLGKKKEYDK</sequence>
<dbReference type="InterPro" id="IPR008966">
    <property type="entry name" value="Adhesion_dom_sf"/>
</dbReference>
<evidence type="ECO:0000256" key="3">
    <source>
        <dbReference type="SAM" id="SignalP"/>
    </source>
</evidence>
<evidence type="ECO:0000256" key="1">
    <source>
        <dbReference type="SAM" id="MobiDB-lite"/>
    </source>
</evidence>
<keyword evidence="2" id="KW-0812">Transmembrane</keyword>